<keyword evidence="2" id="KW-0812">Transmembrane</keyword>
<keyword evidence="2" id="KW-0472">Membrane</keyword>
<evidence type="ECO:0000313" key="4">
    <source>
        <dbReference type="Proteomes" id="UP000011723"/>
    </source>
</evidence>
<evidence type="ECO:0000256" key="2">
    <source>
        <dbReference type="SAM" id="Phobius"/>
    </source>
</evidence>
<dbReference type="HOGENOM" id="CLU_133685_1_0_11"/>
<evidence type="ECO:0000256" key="1">
    <source>
        <dbReference type="SAM" id="MobiDB-lite"/>
    </source>
</evidence>
<keyword evidence="2" id="KW-1133">Transmembrane helix</keyword>
<dbReference type="KEGG" id="chn:A605_02065"/>
<reference evidence="3 4" key="1">
    <citation type="journal article" date="2012" name="Stand. Genomic Sci.">
        <title>Genome sequence of the halotolerant bacterium Corynebacterium halotolerans type strain YIM 70093(T) (= DSM 44683(T)).</title>
        <authorList>
            <person name="Ruckert C."/>
            <person name="Albersmeier A."/>
            <person name="Al-Dilaimi A."/>
            <person name="Niehaus K."/>
            <person name="Szczepanowski R."/>
            <person name="Kalinowski J."/>
        </authorList>
    </citation>
    <scope>NUCLEOTIDE SEQUENCE [LARGE SCALE GENOMIC DNA]</scope>
    <source>
        <strain evidence="3">YIM 70093</strain>
    </source>
</reference>
<evidence type="ECO:0000313" key="3">
    <source>
        <dbReference type="EMBL" id="AGF71427.1"/>
    </source>
</evidence>
<keyword evidence="4" id="KW-1185">Reference proteome</keyword>
<gene>
    <name evidence="3" type="ORF">A605_02065</name>
</gene>
<organism evidence="3 4">
    <name type="scientific">Corynebacterium halotolerans YIM 70093 = DSM 44683</name>
    <dbReference type="NCBI Taxonomy" id="1121362"/>
    <lineage>
        <taxon>Bacteria</taxon>
        <taxon>Bacillati</taxon>
        <taxon>Actinomycetota</taxon>
        <taxon>Actinomycetes</taxon>
        <taxon>Mycobacteriales</taxon>
        <taxon>Corynebacteriaceae</taxon>
        <taxon>Corynebacterium</taxon>
    </lineage>
</organism>
<dbReference type="AlphaFoldDB" id="M1NPJ0"/>
<dbReference type="RefSeq" id="WP_015399850.1">
    <property type="nucleotide sequence ID" value="NC_020302.1"/>
</dbReference>
<dbReference type="STRING" id="1121362.A605_02065"/>
<dbReference type="eggNOG" id="ENOG5031F93">
    <property type="taxonomic scope" value="Bacteria"/>
</dbReference>
<feature type="transmembrane region" description="Helical" evidence="2">
    <location>
        <begin position="75"/>
        <end position="95"/>
    </location>
</feature>
<proteinExistence type="predicted"/>
<protein>
    <recommendedName>
        <fullName evidence="5">Tellurium resistance protein TerC</fullName>
    </recommendedName>
</protein>
<dbReference type="EMBL" id="CP003697">
    <property type="protein sequence ID" value="AGF71427.1"/>
    <property type="molecule type" value="Genomic_DNA"/>
</dbReference>
<dbReference type="Proteomes" id="UP000011723">
    <property type="component" value="Chromosome"/>
</dbReference>
<feature type="transmembrane region" description="Helical" evidence="2">
    <location>
        <begin position="34"/>
        <end position="55"/>
    </location>
</feature>
<feature type="region of interest" description="Disordered" evidence="1">
    <location>
        <begin position="1"/>
        <end position="25"/>
    </location>
</feature>
<evidence type="ECO:0008006" key="5">
    <source>
        <dbReference type="Google" id="ProtNLM"/>
    </source>
</evidence>
<feature type="transmembrane region" description="Helical" evidence="2">
    <location>
        <begin position="131"/>
        <end position="151"/>
    </location>
</feature>
<sequence>MPSMFPSLYRSPDDPHRRSSGSGDSDTWPDALRWGYYLCVASAIVMVLSGLVMLTDGYRGDPDADRELIAAFLRNVRFLGFFNIVAGLMIAVLAAQLKGGGKLSRRWLAGVIGLSLFFNVASFAIQVGGLGLVLIVVLLALSALFIFRPSANEFIRRMNS</sequence>
<accession>M1NPJ0</accession>
<dbReference type="OrthoDB" id="4426696at2"/>
<name>M1NPJ0_9CORY</name>
<dbReference type="PATRIC" id="fig|1121362.3.peg.407"/>